<comment type="caution">
    <text evidence="1">The sequence shown here is derived from an EMBL/GenBank/DDBJ whole genome shotgun (WGS) entry which is preliminary data.</text>
</comment>
<dbReference type="SUPFAM" id="SSF81301">
    <property type="entry name" value="Nucleotidyltransferase"/>
    <property type="match status" value="1"/>
</dbReference>
<dbReference type="InterPro" id="IPR043519">
    <property type="entry name" value="NT_sf"/>
</dbReference>
<reference evidence="1 2" key="1">
    <citation type="journal article" date="2016" name="Nat. Commun.">
        <title>Thousands of microbial genomes shed light on interconnected biogeochemical processes in an aquifer system.</title>
        <authorList>
            <person name="Anantharaman K."/>
            <person name="Brown C.T."/>
            <person name="Hug L.A."/>
            <person name="Sharon I."/>
            <person name="Castelle C.J."/>
            <person name="Probst A.J."/>
            <person name="Thomas B.C."/>
            <person name="Singh A."/>
            <person name="Wilkins M.J."/>
            <person name="Karaoz U."/>
            <person name="Brodie E.L."/>
            <person name="Williams K.H."/>
            <person name="Hubbard S.S."/>
            <person name="Banfield J.F."/>
        </authorList>
    </citation>
    <scope>NUCLEOTIDE SEQUENCE [LARGE SCALE GENOMIC DNA]</scope>
</reference>
<organism evidence="1 2">
    <name type="scientific">Candidatus Yanofskybacteria bacterium RIFCSPHIGHO2_02_FULL_38_22b</name>
    <dbReference type="NCBI Taxonomy" id="1802673"/>
    <lineage>
        <taxon>Bacteria</taxon>
        <taxon>Candidatus Yanofskyibacteriota</taxon>
    </lineage>
</organism>
<name>A0A1F8F259_9BACT</name>
<dbReference type="Proteomes" id="UP000176834">
    <property type="component" value="Unassembled WGS sequence"/>
</dbReference>
<dbReference type="EMBL" id="MGJN01000008">
    <property type="protein sequence ID" value="OGN07224.1"/>
    <property type="molecule type" value="Genomic_DNA"/>
</dbReference>
<protein>
    <submittedName>
        <fullName evidence="1">Uncharacterized protein</fullName>
    </submittedName>
</protein>
<proteinExistence type="predicted"/>
<dbReference type="Gene3D" id="3.30.460.40">
    <property type="match status" value="1"/>
</dbReference>
<accession>A0A1F8F259</accession>
<gene>
    <name evidence="1" type="ORF">A3B86_03245</name>
</gene>
<sequence length="88" mass="9827">MEEKTLNALKWIVGILNINNIPYCIGGGMAVYLYGSSRPVNDIDISVSGQYFPTIVPLVQDYIISGPKHYKNDKWDCTTLSLNYGGRI</sequence>
<evidence type="ECO:0000313" key="2">
    <source>
        <dbReference type="Proteomes" id="UP000176834"/>
    </source>
</evidence>
<dbReference type="AlphaFoldDB" id="A0A1F8F259"/>
<evidence type="ECO:0000313" key="1">
    <source>
        <dbReference type="EMBL" id="OGN07224.1"/>
    </source>
</evidence>